<dbReference type="AlphaFoldDB" id="D5BUT0"/>
<keyword evidence="1" id="KW-0732">Signal</keyword>
<evidence type="ECO:0000313" key="3">
    <source>
        <dbReference type="EMBL" id="ADE13480.1"/>
    </source>
</evidence>
<accession>D5BUT0</accession>
<evidence type="ECO:0000313" key="4">
    <source>
        <dbReference type="Proteomes" id="UP000001844"/>
    </source>
</evidence>
<protein>
    <recommendedName>
        <fullName evidence="2">Spondin domain-containing protein</fullName>
    </recommendedName>
</protein>
<dbReference type="NCBIfam" id="NF038123">
    <property type="entry name" value="NF038123_dom"/>
    <property type="match status" value="1"/>
</dbReference>
<name>D5BUT0_NITHN</name>
<proteinExistence type="predicted"/>
<feature type="domain" description="Spondin" evidence="2">
    <location>
        <begin position="57"/>
        <end position="187"/>
    </location>
</feature>
<dbReference type="InterPro" id="IPR038678">
    <property type="entry name" value="Spondin_N_sf"/>
</dbReference>
<dbReference type="eggNOG" id="COG2931">
    <property type="taxonomic scope" value="Bacteria"/>
</dbReference>
<dbReference type="Gene3D" id="2.60.40.2130">
    <property type="entry name" value="F-spondin domain"/>
    <property type="match status" value="1"/>
</dbReference>
<dbReference type="HOGENOM" id="CLU_1336338_0_0_6"/>
<organism evidence="3 4">
    <name type="scientific">Nitrosococcus halophilus (strain Nc4)</name>
    <dbReference type="NCBI Taxonomy" id="472759"/>
    <lineage>
        <taxon>Bacteria</taxon>
        <taxon>Pseudomonadati</taxon>
        <taxon>Pseudomonadota</taxon>
        <taxon>Gammaproteobacteria</taxon>
        <taxon>Chromatiales</taxon>
        <taxon>Chromatiaceae</taxon>
        <taxon>Nitrosococcus</taxon>
    </lineage>
</organism>
<dbReference type="InterPro" id="IPR009465">
    <property type="entry name" value="Spondin_N"/>
</dbReference>
<gene>
    <name evidence="3" type="ordered locus">Nhal_0281</name>
</gene>
<dbReference type="KEGG" id="nhl:Nhal_0281"/>
<dbReference type="Pfam" id="PF06468">
    <property type="entry name" value="Spond_N"/>
    <property type="match status" value="1"/>
</dbReference>
<dbReference type="RefSeq" id="WP_013031376.1">
    <property type="nucleotide sequence ID" value="NC_013960.1"/>
</dbReference>
<feature type="chain" id="PRO_5003069198" description="Spondin domain-containing protein" evidence="1">
    <location>
        <begin position="35"/>
        <end position="205"/>
    </location>
</feature>
<evidence type="ECO:0000259" key="2">
    <source>
        <dbReference type="Pfam" id="PF06468"/>
    </source>
</evidence>
<dbReference type="Proteomes" id="UP000001844">
    <property type="component" value="Chromosome"/>
</dbReference>
<dbReference type="EMBL" id="CP001798">
    <property type="protein sequence ID" value="ADE13480.1"/>
    <property type="molecule type" value="Genomic_DNA"/>
</dbReference>
<feature type="signal peptide" evidence="1">
    <location>
        <begin position="1"/>
        <end position="34"/>
    </location>
</feature>
<dbReference type="STRING" id="472759.Nhal_0281"/>
<reference evidence="4" key="1">
    <citation type="submission" date="2010-04" db="EMBL/GenBank/DDBJ databases">
        <title>Complete genome sequence of Nitrosococcus halophilus Nc4, a salt-adapted, aerobic obligate ammonia-oxidizing sulfur purple bacterium.</title>
        <authorList>
            <consortium name="US DOE Joint Genome Institute"/>
            <person name="Campbell M.A."/>
            <person name="Malfatti S.A."/>
            <person name="Chain P.S.G."/>
            <person name="Heidelberg J.F."/>
            <person name="Ward B.B."/>
            <person name="Klotz M.G."/>
        </authorList>
    </citation>
    <scope>NUCLEOTIDE SEQUENCE [LARGE SCALE GENOMIC DNA]</scope>
    <source>
        <strain evidence="4">Nc4</strain>
    </source>
</reference>
<evidence type="ECO:0000256" key="1">
    <source>
        <dbReference type="SAM" id="SignalP"/>
    </source>
</evidence>
<keyword evidence="4" id="KW-1185">Reference proteome</keyword>
<sequence>MKKLSLSSSPLFRAMPLASLALGAGFSIAPHAQAVEVTVTIENLSPSNGLFLTPVWVGFHNGNFDIYDLNTPASSALEQLAEDRNNDPLSAEFMASEPDGTDATITESSRILGPFDPGSRARQTFDLNPATNRFFSYATMVIPSNDAFIANANPQAHELFDAEGNFIGPITFTVLGTQVRDAGTEANTETDAAFFDQTAPNTNFM</sequence>